<dbReference type="Gene3D" id="2.140.10.30">
    <property type="entry name" value="Dipeptidylpeptidase IV, N-terminal domain"/>
    <property type="match status" value="1"/>
</dbReference>
<dbReference type="EMBL" id="JAMKOV010000125">
    <property type="protein sequence ID" value="KAI8033554.1"/>
    <property type="molecule type" value="Genomic_DNA"/>
</dbReference>
<accession>A0A9P9YBM9</accession>
<comment type="caution">
    <text evidence="1">The sequence shown here is derived from an EMBL/GenBank/DDBJ whole genome shotgun (WGS) entry which is preliminary data.</text>
</comment>
<keyword evidence="2" id="KW-1185">Reference proteome</keyword>
<evidence type="ECO:0000313" key="2">
    <source>
        <dbReference type="Proteomes" id="UP001059596"/>
    </source>
</evidence>
<proteinExistence type="predicted"/>
<sequence>MGRSQNYSVISMCSKLRNWNCFEIHSERAPENEWLDIFPHPVFSSDGSSFLLLASIQESGQYQFTHIKHITTSERRASVISHGRYEVSNIKDTLQN</sequence>
<organism evidence="1 2">
    <name type="scientific">Drosophila gunungcola</name>
    <name type="common">fruit fly</name>
    <dbReference type="NCBI Taxonomy" id="103775"/>
    <lineage>
        <taxon>Eukaryota</taxon>
        <taxon>Metazoa</taxon>
        <taxon>Ecdysozoa</taxon>
        <taxon>Arthropoda</taxon>
        <taxon>Hexapoda</taxon>
        <taxon>Insecta</taxon>
        <taxon>Pterygota</taxon>
        <taxon>Neoptera</taxon>
        <taxon>Endopterygota</taxon>
        <taxon>Diptera</taxon>
        <taxon>Brachycera</taxon>
        <taxon>Muscomorpha</taxon>
        <taxon>Ephydroidea</taxon>
        <taxon>Drosophilidae</taxon>
        <taxon>Drosophila</taxon>
        <taxon>Sophophora</taxon>
    </lineage>
</organism>
<gene>
    <name evidence="1" type="ORF">M5D96_013689</name>
</gene>
<protein>
    <submittedName>
        <fullName evidence="1">Uncharacterized protein</fullName>
    </submittedName>
</protein>
<dbReference type="Proteomes" id="UP001059596">
    <property type="component" value="Unassembled WGS sequence"/>
</dbReference>
<name>A0A9P9YBM9_9MUSC</name>
<reference evidence="1" key="1">
    <citation type="journal article" date="2023" name="Genome Biol. Evol.">
        <title>Long-read-based Genome Assembly of Drosophila gunungcola Reveals Fewer Chemosensory Genes in Flower-breeding Species.</title>
        <authorList>
            <person name="Negi A."/>
            <person name="Liao B.Y."/>
            <person name="Yeh S.D."/>
        </authorList>
    </citation>
    <scope>NUCLEOTIDE SEQUENCE</scope>
    <source>
        <strain evidence="1">Sukarami</strain>
    </source>
</reference>
<dbReference type="AlphaFoldDB" id="A0A9P9YBM9"/>
<evidence type="ECO:0000313" key="1">
    <source>
        <dbReference type="EMBL" id="KAI8033554.1"/>
    </source>
</evidence>